<keyword evidence="2" id="KW-0999">Mitochondrion inner membrane</keyword>
<comment type="caution">
    <text evidence="7">The sequence shown here is derived from an EMBL/GenBank/DDBJ whole genome shotgun (WGS) entry which is preliminary data.</text>
</comment>
<dbReference type="GO" id="GO:0006123">
    <property type="term" value="P:mitochondrial electron transport, cytochrome c to oxygen"/>
    <property type="evidence" value="ECO:0007669"/>
    <property type="project" value="TreeGrafter"/>
</dbReference>
<keyword evidence="5" id="KW-0472">Membrane</keyword>
<dbReference type="PANTHER" id="PTHR11504">
    <property type="entry name" value="CYTOCHROME C OXIDASE POLYPEPTIDE VIA"/>
    <property type="match status" value="1"/>
</dbReference>
<keyword evidence="8" id="KW-1185">Reference proteome</keyword>
<dbReference type="OrthoDB" id="5947505at2759"/>
<dbReference type="EMBL" id="NHYE01005519">
    <property type="protein sequence ID" value="PPQ70998.1"/>
    <property type="molecule type" value="Genomic_DNA"/>
</dbReference>
<gene>
    <name evidence="7" type="ORF">CVT26_014260</name>
</gene>
<protein>
    <recommendedName>
        <fullName evidence="9">Mitochondrial cytochrome c oxidase subunit VIa</fullName>
    </recommendedName>
</protein>
<evidence type="ECO:0000256" key="1">
    <source>
        <dbReference type="ARBA" id="ARBA00004273"/>
    </source>
</evidence>
<dbReference type="Gene3D" id="4.10.95.10">
    <property type="entry name" value="Cytochrome c oxidase, subunit VIa"/>
    <property type="match status" value="1"/>
</dbReference>
<proteinExistence type="inferred from homology"/>
<dbReference type="SUPFAM" id="SSF81411">
    <property type="entry name" value="Mitochondrial cytochrome c oxidase subunit VIa"/>
    <property type="match status" value="1"/>
</dbReference>
<evidence type="ECO:0000256" key="2">
    <source>
        <dbReference type="ARBA" id="ARBA00022792"/>
    </source>
</evidence>
<dbReference type="InParanoid" id="A0A409VXL7"/>
<dbReference type="FunCoup" id="A0A409VXL7">
    <property type="interactions" value="73"/>
</dbReference>
<name>A0A409VXL7_9AGAR</name>
<evidence type="ECO:0008006" key="9">
    <source>
        <dbReference type="Google" id="ProtNLM"/>
    </source>
</evidence>
<dbReference type="GO" id="GO:0005743">
    <property type="term" value="C:mitochondrial inner membrane"/>
    <property type="evidence" value="ECO:0007669"/>
    <property type="project" value="UniProtKB-SubCell"/>
</dbReference>
<evidence type="ECO:0000256" key="3">
    <source>
        <dbReference type="ARBA" id="ARBA00022946"/>
    </source>
</evidence>
<dbReference type="GO" id="GO:0030234">
    <property type="term" value="F:enzyme regulator activity"/>
    <property type="evidence" value="ECO:0007669"/>
    <property type="project" value="TreeGrafter"/>
</dbReference>
<keyword evidence="3" id="KW-0809">Transit peptide</keyword>
<evidence type="ECO:0000313" key="8">
    <source>
        <dbReference type="Proteomes" id="UP000284706"/>
    </source>
</evidence>
<accession>A0A409VXL7</accession>
<dbReference type="InterPro" id="IPR001349">
    <property type="entry name" value="Cyt_c_oxidase_su6a"/>
</dbReference>
<dbReference type="AlphaFoldDB" id="A0A409VXL7"/>
<evidence type="ECO:0000256" key="6">
    <source>
        <dbReference type="RuleBase" id="RU004396"/>
    </source>
</evidence>
<dbReference type="PANTHER" id="PTHR11504:SF0">
    <property type="entry name" value="CYTOCHROME C OXIDASE SUBUNIT"/>
    <property type="match status" value="1"/>
</dbReference>
<dbReference type="InterPro" id="IPR036418">
    <property type="entry name" value="Cyt_c_oxidase_su6a_sf"/>
</dbReference>
<dbReference type="Proteomes" id="UP000284706">
    <property type="component" value="Unassembled WGS sequence"/>
</dbReference>
<organism evidence="7 8">
    <name type="scientific">Gymnopilus dilepis</name>
    <dbReference type="NCBI Taxonomy" id="231916"/>
    <lineage>
        <taxon>Eukaryota</taxon>
        <taxon>Fungi</taxon>
        <taxon>Dikarya</taxon>
        <taxon>Basidiomycota</taxon>
        <taxon>Agaricomycotina</taxon>
        <taxon>Agaricomycetes</taxon>
        <taxon>Agaricomycetidae</taxon>
        <taxon>Agaricales</taxon>
        <taxon>Agaricineae</taxon>
        <taxon>Hymenogastraceae</taxon>
        <taxon>Gymnopilus</taxon>
    </lineage>
</organism>
<sequence>MSFAARALSRRAIRAPTRFHAKPRGFATELSEAAAPKGLEKYLAQDKDLQHHAAETSELWRKISFYVCVPAIATCVAWVYNTETEHAAHVEHIKHENGGVLPETPAYDYMNRRSKPFPWGPNTLFFNPHVRSYDQFSLS</sequence>
<evidence type="ECO:0000313" key="7">
    <source>
        <dbReference type="EMBL" id="PPQ70998.1"/>
    </source>
</evidence>
<dbReference type="Pfam" id="PF02046">
    <property type="entry name" value="COX6A"/>
    <property type="match status" value="1"/>
</dbReference>
<dbReference type="STRING" id="231916.A0A409VXL7"/>
<keyword evidence="4" id="KW-0496">Mitochondrion</keyword>
<comment type="subcellular location">
    <subcellularLocation>
        <location evidence="1">Mitochondrion inner membrane</location>
    </subcellularLocation>
</comment>
<evidence type="ECO:0000256" key="4">
    <source>
        <dbReference type="ARBA" id="ARBA00023128"/>
    </source>
</evidence>
<evidence type="ECO:0000256" key="5">
    <source>
        <dbReference type="ARBA" id="ARBA00023136"/>
    </source>
</evidence>
<reference evidence="7 8" key="1">
    <citation type="journal article" date="2018" name="Evol. Lett.">
        <title>Horizontal gene cluster transfer increased hallucinogenic mushroom diversity.</title>
        <authorList>
            <person name="Reynolds H.T."/>
            <person name="Vijayakumar V."/>
            <person name="Gluck-Thaler E."/>
            <person name="Korotkin H.B."/>
            <person name="Matheny P.B."/>
            <person name="Slot J.C."/>
        </authorList>
    </citation>
    <scope>NUCLEOTIDE SEQUENCE [LARGE SCALE GENOMIC DNA]</scope>
    <source>
        <strain evidence="7 8">SRW20</strain>
    </source>
</reference>
<comment type="similarity">
    <text evidence="6">Belongs to the cytochrome c oxidase subunit 6A family.</text>
</comment>